<dbReference type="InterPro" id="IPR052339">
    <property type="entry name" value="Fe-S_Maturation_MIP18"/>
</dbReference>
<dbReference type="SUPFAM" id="SSF117916">
    <property type="entry name" value="Fe-S cluster assembly (FSCA) domain-like"/>
    <property type="match status" value="1"/>
</dbReference>
<dbReference type="Pfam" id="PF01883">
    <property type="entry name" value="FeS_assembly_P"/>
    <property type="match status" value="1"/>
</dbReference>
<comment type="caution">
    <text evidence="3">The sequence shown here is derived from an EMBL/GenBank/DDBJ whole genome shotgun (WGS) entry which is preliminary data.</text>
</comment>
<accession>A0A2G1ULX6</accession>
<dbReference type="InterPro" id="IPR002744">
    <property type="entry name" value="MIP18-like"/>
</dbReference>
<protein>
    <submittedName>
        <fullName evidence="3">Phenylacetate-CoA oxygenase subunit PaaJ</fullName>
    </submittedName>
</protein>
<dbReference type="EMBL" id="NTFH01000007">
    <property type="protein sequence ID" value="PHQ15478.1"/>
    <property type="molecule type" value="Genomic_DNA"/>
</dbReference>
<gene>
    <name evidence="3" type="primary">paaJ</name>
    <name evidence="3" type="ORF">CLH61_10225</name>
</gene>
<dbReference type="AlphaFoldDB" id="A0A2G1ULX6"/>
<evidence type="ECO:0000259" key="2">
    <source>
        <dbReference type="Pfam" id="PF23451"/>
    </source>
</evidence>
<dbReference type="PANTHER" id="PTHR42831:SF3">
    <property type="entry name" value="1,2-PHENYLACETYL-COA EPOXIDASE, SUBUNIT D-RELATED"/>
    <property type="match status" value="1"/>
</dbReference>
<evidence type="ECO:0000313" key="3">
    <source>
        <dbReference type="EMBL" id="PHQ15478.1"/>
    </source>
</evidence>
<dbReference type="InterPro" id="IPR034904">
    <property type="entry name" value="FSCA_dom_sf"/>
</dbReference>
<evidence type="ECO:0000259" key="1">
    <source>
        <dbReference type="Pfam" id="PF01883"/>
    </source>
</evidence>
<dbReference type="InterPro" id="IPR056572">
    <property type="entry name" value="Zn_ribbon_PaaD"/>
</dbReference>
<name>A0A2G1ULX6_9GAMM</name>
<keyword evidence="4" id="KW-1185">Reference proteome</keyword>
<reference evidence="3 4" key="1">
    <citation type="submission" date="2017-09" db="EMBL/GenBank/DDBJ databases">
        <title>The draft genome sequences of Marinobacter sp. PWS21.</title>
        <authorList>
            <person name="Cao J."/>
        </authorList>
    </citation>
    <scope>NUCLEOTIDE SEQUENCE [LARGE SCALE GENOMIC DNA]</scope>
    <source>
        <strain evidence="3 4">PWS21</strain>
    </source>
</reference>
<dbReference type="Pfam" id="PF23451">
    <property type="entry name" value="Zn_ribbon_PaaD"/>
    <property type="match status" value="1"/>
</dbReference>
<dbReference type="RefSeq" id="WP_099614602.1">
    <property type="nucleotide sequence ID" value="NZ_KZ319370.1"/>
</dbReference>
<evidence type="ECO:0000313" key="4">
    <source>
        <dbReference type="Proteomes" id="UP000231409"/>
    </source>
</evidence>
<organism evidence="3 4">
    <name type="scientific">Marinobacter profundi</name>
    <dbReference type="NCBI Taxonomy" id="2666256"/>
    <lineage>
        <taxon>Bacteria</taxon>
        <taxon>Pseudomonadati</taxon>
        <taxon>Pseudomonadota</taxon>
        <taxon>Gammaproteobacteria</taxon>
        <taxon>Pseudomonadales</taxon>
        <taxon>Marinobacteraceae</taxon>
        <taxon>Marinobacter</taxon>
    </lineage>
</organism>
<dbReference type="Proteomes" id="UP000231409">
    <property type="component" value="Unassembled WGS sequence"/>
</dbReference>
<feature type="domain" description="MIP18 family-like" evidence="1">
    <location>
        <begin position="33"/>
        <end position="96"/>
    </location>
</feature>
<dbReference type="PANTHER" id="PTHR42831">
    <property type="entry name" value="FE-S PROTEIN MATURATION AUXILIARY FACTOR YITW"/>
    <property type="match status" value="1"/>
</dbReference>
<dbReference type="InterPro" id="IPR011883">
    <property type="entry name" value="PaaD-like"/>
</dbReference>
<sequence length="189" mass="20653">MQKYGEPDPRSAVDSLIASDRVPANAHPELLTEDDIWNLLNEVKDPEVPAVSVVELGIVRAVRWDGKTVSVDVTPTYSGCPATELIEELIAEALRAAGIRDPQINQVLTPAWTTDWITPEGKEKLRVFGIAPPQGSSSKLSLLGQSEVIACPHCGSDHTEQVSEFGSTACKALYRCKDCLEPFDYFKCI</sequence>
<proteinExistence type="predicted"/>
<dbReference type="Gene3D" id="3.30.300.130">
    <property type="entry name" value="Fe-S cluster assembly (FSCA)"/>
    <property type="match status" value="1"/>
</dbReference>
<dbReference type="NCBIfam" id="TIGR02159">
    <property type="entry name" value="PA_CoA_Oxy4"/>
    <property type="match status" value="1"/>
</dbReference>
<feature type="domain" description="PaaD zinc beta ribbon" evidence="2">
    <location>
        <begin position="138"/>
        <end position="187"/>
    </location>
</feature>